<evidence type="ECO:0000259" key="1">
    <source>
        <dbReference type="PROSITE" id="PS50948"/>
    </source>
</evidence>
<keyword evidence="3" id="KW-1185">Reference proteome</keyword>
<dbReference type="InterPro" id="IPR003609">
    <property type="entry name" value="Pan_app"/>
</dbReference>
<evidence type="ECO:0000313" key="3">
    <source>
        <dbReference type="Proteomes" id="UP001176961"/>
    </source>
</evidence>
<feature type="domain" description="Apple" evidence="1">
    <location>
        <begin position="25"/>
        <end position="101"/>
    </location>
</feature>
<organism evidence="2 3">
    <name type="scientific">Cylicocyclus nassatus</name>
    <name type="common">Nematode worm</name>
    <dbReference type="NCBI Taxonomy" id="53992"/>
    <lineage>
        <taxon>Eukaryota</taxon>
        <taxon>Metazoa</taxon>
        <taxon>Ecdysozoa</taxon>
        <taxon>Nematoda</taxon>
        <taxon>Chromadorea</taxon>
        <taxon>Rhabditida</taxon>
        <taxon>Rhabditina</taxon>
        <taxon>Rhabditomorpha</taxon>
        <taxon>Strongyloidea</taxon>
        <taxon>Strongylidae</taxon>
        <taxon>Cylicocyclus</taxon>
    </lineage>
</organism>
<comment type="caution">
    <text evidence="2">The sequence shown here is derived from an EMBL/GenBank/DDBJ whole genome shotgun (WGS) entry which is preliminary data.</text>
</comment>
<reference evidence="2" key="1">
    <citation type="submission" date="2023-07" db="EMBL/GenBank/DDBJ databases">
        <authorList>
            <consortium name="CYATHOMIX"/>
        </authorList>
    </citation>
    <scope>NUCLEOTIDE SEQUENCE</scope>
    <source>
        <strain evidence="2">N/A</strain>
    </source>
</reference>
<name>A0AA36M340_CYLNA</name>
<proteinExistence type="predicted"/>
<evidence type="ECO:0000313" key="2">
    <source>
        <dbReference type="EMBL" id="CAJ0595896.1"/>
    </source>
</evidence>
<dbReference type="EMBL" id="CATQJL010000112">
    <property type="protein sequence ID" value="CAJ0595896.1"/>
    <property type="molecule type" value="Genomic_DNA"/>
</dbReference>
<protein>
    <recommendedName>
        <fullName evidence="1">Apple domain-containing protein</fullName>
    </recommendedName>
</protein>
<dbReference type="PROSITE" id="PS50948">
    <property type="entry name" value="PAN"/>
    <property type="match status" value="1"/>
</dbReference>
<dbReference type="Proteomes" id="UP001176961">
    <property type="component" value="Unassembled WGS sequence"/>
</dbReference>
<gene>
    <name evidence="2" type="ORF">CYNAS_LOCUS7879</name>
</gene>
<dbReference type="Pfam" id="PF00024">
    <property type="entry name" value="PAN_1"/>
    <property type="match status" value="1"/>
</dbReference>
<accession>A0AA36M340</accession>
<dbReference type="AlphaFoldDB" id="A0AA36M340"/>
<sequence length="170" mass="19443">MCFITVQGTLMAYLIAMQIQLVFECTFTPYQEEFAASVKYEMLKENERECLQACYEEPDCTFAQFAQLITGVCTIYKNSSETQNGTGLVYSLDRELVTSHCLQPLPVAPELEFQTIFEQVVKQNETERTRLLAQNTSAPLTAIYEFNYAGRPFYSQKASLFSDGRNPLYK</sequence>